<dbReference type="SMART" id="SM01007">
    <property type="entry name" value="Aldolase_II"/>
    <property type="match status" value="1"/>
</dbReference>
<dbReference type="AlphaFoldDB" id="A0A1X7DH14"/>
<dbReference type="PANTHER" id="PTHR10672">
    <property type="entry name" value="ADDUCIN"/>
    <property type="match status" value="1"/>
</dbReference>
<sequence>MNEPSAARQLRIDLAACYRLIDRFDMSDLIFTHITARSPDRDDAFLINRYGQLFGEIRASDLVEVDASGQVLSGDGPINPSGFAIHAAIHRARRDALCVIHTHSVAGIALSACRSGLLPLSQHAMKFHERIGYHDYEGIVLGEDEGRRLVHALGTHSAAILRNHGLIAIGRTIAEAFHVIYHLEIACRVQVRVLAACRDSSDMLMAAPEIAERVARQFEAFPQPLGRREWPALIRLLDRTSPDYRE</sequence>
<proteinExistence type="inferred from homology"/>
<dbReference type="PANTHER" id="PTHR10672:SF3">
    <property type="entry name" value="PROTEIN HU-LI TAI SHAO"/>
    <property type="match status" value="1"/>
</dbReference>
<dbReference type="EMBL" id="FXAH01000003">
    <property type="protein sequence ID" value="SMF15427.1"/>
    <property type="molecule type" value="Genomic_DNA"/>
</dbReference>
<dbReference type="InterPro" id="IPR036409">
    <property type="entry name" value="Aldolase_II/adducin_N_sf"/>
</dbReference>
<reference evidence="4" key="1">
    <citation type="submission" date="2017-04" db="EMBL/GenBank/DDBJ databases">
        <authorList>
            <person name="Varghese N."/>
            <person name="Submissions S."/>
        </authorList>
    </citation>
    <scope>NUCLEOTIDE SEQUENCE [LARGE SCALE GENOMIC DNA]</scope>
    <source>
        <strain evidence="4">Ballard 720</strain>
    </source>
</reference>
<dbReference type="OrthoDB" id="8859181at2"/>
<dbReference type="Gene3D" id="3.40.225.10">
    <property type="entry name" value="Class II aldolase/adducin N-terminal domain"/>
    <property type="match status" value="1"/>
</dbReference>
<evidence type="ECO:0000259" key="2">
    <source>
        <dbReference type="SMART" id="SM01007"/>
    </source>
</evidence>
<feature type="domain" description="Class II aldolase/adducin N-terminal" evidence="2">
    <location>
        <begin position="12"/>
        <end position="191"/>
    </location>
</feature>
<keyword evidence="4" id="KW-1185">Reference proteome</keyword>
<evidence type="ECO:0000256" key="1">
    <source>
        <dbReference type="ARBA" id="ARBA00037961"/>
    </source>
</evidence>
<evidence type="ECO:0000313" key="3">
    <source>
        <dbReference type="EMBL" id="SMF15427.1"/>
    </source>
</evidence>
<dbReference type="STRING" id="28094.SAMN06295900_103197"/>
<dbReference type="GO" id="GO:0051015">
    <property type="term" value="F:actin filament binding"/>
    <property type="evidence" value="ECO:0007669"/>
    <property type="project" value="TreeGrafter"/>
</dbReference>
<dbReference type="Proteomes" id="UP000192911">
    <property type="component" value="Unassembled WGS sequence"/>
</dbReference>
<gene>
    <name evidence="3" type="ORF">SAMN06295900_103197</name>
</gene>
<dbReference type="NCBIfam" id="NF005451">
    <property type="entry name" value="PRK07044.1"/>
    <property type="match status" value="1"/>
</dbReference>
<dbReference type="InterPro" id="IPR051017">
    <property type="entry name" value="Aldolase-II_Adducin_sf"/>
</dbReference>
<accession>A0A1X7DH14</accession>
<protein>
    <submittedName>
        <fullName evidence="3">Ribulose-5-phosphate 4-epimerase/Fuculose-1-phosphate aldolase</fullName>
    </submittedName>
</protein>
<dbReference type="GeneID" id="95548589"/>
<dbReference type="GO" id="GO:0005856">
    <property type="term" value="C:cytoskeleton"/>
    <property type="evidence" value="ECO:0007669"/>
    <property type="project" value="TreeGrafter"/>
</dbReference>
<dbReference type="SUPFAM" id="SSF53639">
    <property type="entry name" value="AraD/HMP-PK domain-like"/>
    <property type="match status" value="1"/>
</dbReference>
<evidence type="ECO:0000313" key="4">
    <source>
        <dbReference type="Proteomes" id="UP000192911"/>
    </source>
</evidence>
<organism evidence="3 4">
    <name type="scientific">Trinickia caryophylli</name>
    <name type="common">Paraburkholderia caryophylli</name>
    <dbReference type="NCBI Taxonomy" id="28094"/>
    <lineage>
        <taxon>Bacteria</taxon>
        <taxon>Pseudomonadati</taxon>
        <taxon>Pseudomonadota</taxon>
        <taxon>Betaproteobacteria</taxon>
        <taxon>Burkholderiales</taxon>
        <taxon>Burkholderiaceae</taxon>
        <taxon>Trinickia</taxon>
    </lineage>
</organism>
<dbReference type="RefSeq" id="WP_085225870.1">
    <property type="nucleotide sequence ID" value="NZ_BSQD01000003.1"/>
</dbReference>
<comment type="similarity">
    <text evidence="1">Belongs to the aldolase class II family.</text>
</comment>
<name>A0A1X7DH14_TRICW</name>
<dbReference type="Pfam" id="PF00596">
    <property type="entry name" value="Aldolase_II"/>
    <property type="match status" value="1"/>
</dbReference>
<dbReference type="InterPro" id="IPR001303">
    <property type="entry name" value="Aldolase_II/adducin_N"/>
</dbReference>